<dbReference type="GO" id="GO:0006914">
    <property type="term" value="P:autophagy"/>
    <property type="evidence" value="ECO:0007669"/>
    <property type="project" value="TreeGrafter"/>
</dbReference>
<dbReference type="EMBL" id="JAKWBI020000149">
    <property type="protein sequence ID" value="KAJ2901497.1"/>
    <property type="molecule type" value="Genomic_DNA"/>
</dbReference>
<name>A0AAD5RPX3_9PEZI</name>
<accession>A0AAD5RPX3</accession>
<feature type="region of interest" description="Disordered" evidence="5">
    <location>
        <begin position="269"/>
        <end position="403"/>
    </location>
</feature>
<dbReference type="InterPro" id="IPR032914">
    <property type="entry name" value="Vam6/VPS39/TRAP1"/>
</dbReference>
<feature type="compositionally biased region" description="Basic and acidic residues" evidence="5">
    <location>
        <begin position="1161"/>
        <end position="1170"/>
    </location>
</feature>
<evidence type="ECO:0000313" key="7">
    <source>
        <dbReference type="EMBL" id="KAJ2901497.1"/>
    </source>
</evidence>
<dbReference type="Proteomes" id="UP001201980">
    <property type="component" value="Unassembled WGS sequence"/>
</dbReference>
<comment type="caution">
    <text evidence="7">The sequence shown here is derived from an EMBL/GenBank/DDBJ whole genome shotgun (WGS) entry which is preliminary data.</text>
</comment>
<keyword evidence="4" id="KW-0653">Protein transport</keyword>
<feature type="compositionally biased region" description="Pro residues" evidence="5">
    <location>
        <begin position="382"/>
        <end position="396"/>
    </location>
</feature>
<evidence type="ECO:0000256" key="3">
    <source>
        <dbReference type="ARBA" id="ARBA00022490"/>
    </source>
</evidence>
<feature type="compositionally biased region" description="Low complexity" evidence="5">
    <location>
        <begin position="291"/>
        <end position="304"/>
    </location>
</feature>
<dbReference type="GO" id="GO:0015031">
    <property type="term" value="P:protein transport"/>
    <property type="evidence" value="ECO:0007669"/>
    <property type="project" value="UniProtKB-KW"/>
</dbReference>
<feature type="region of interest" description="Disordered" evidence="5">
    <location>
        <begin position="589"/>
        <end position="611"/>
    </location>
</feature>
<comment type="subcellular location">
    <subcellularLocation>
        <location evidence="1">Cytoplasm</location>
    </subcellularLocation>
</comment>
<sequence>MSSDHPPTNSESFTRPPSAGAKDATNGEMAPTVKESVMSPRNRKRTPLEAGPFVLRSLLEDVPLSVEGDSGDIKINCVEYWNGNLYIGTSAAELLHFFQIPPDAADPPGKPSFILASRLSPAFSESSSTNPGRPGVQQILLLPRAAKACILCNWTVTFYSLPELSPVFGTTQVKNCNWIGGLDLNDTHNEGGGGQSTGVTVLLSLNKRIQAVRIGEDARVIRKIDFAASVYSVRRDSFACVADSRSYALIDVEQQLKIPLMPISSLDDSQPGGALGQVQSIASTGGNGGVSRSASTATRSRPTSGLFEPPAHARSSSLGGFIASGLRRPESRQTDSEEPVFQEASTPARSGTPVLSGEGIDKALPAPPGTSAPGTPSHGQPTQPPPRSVTPTPSAPPILLKPHIASPTPEEFLLVTGTYPDEPGIGIFVNLDGDPTRPTIEFDTYPKQIAVDGGGAPDPSSSKTSLADLEEGYVLASLERELEDGMHYGLEIQRWDENPGEDEPAKYWLECPMPESGEPGEKAKVMPVGLRSVIGSEETNFQEVLTRLCKRRYHPFSSGGLDASTFSLKSQDSRTATSLERLRREKELFESNLDSSPDEESLPETWETTRNTEEEEYAKKLSGAVARLAVWSGNQVWWAMRNPLLLRLEAGLDFSIVEAEDASSAIDRKKLFAVLGSFKDRVEKTELEFFTFSYVKQRAGLLLFTKFLHSEEDPFSDAELMGMEQVLVSSQLDPRVVLSLIPGLRNEIMQGKKGIWVYGGVKTTLQHYIGSDNFGKVGDKFDAIKSDVLYFLKRFLAAWRKMKGFGSVADESEVFRTVDAALLGVLLEIDQHSPKGLGRMGSVRADLYELVDSGVDCFDRAVALLESYDRLYVLSRLYQSRKMAGDVLVTWKRIIEGEMDQGGEFTEGEQRMREYLTKISSQTLVQEYAIWLANRNPKLGVQVFADDRGRAPKFEPAHVVSILRSHAPEAVKYYLEHLVFGKGHTQYVNELITYYLDVVLHSLQTCQEAREATRASYESYRALHPPKPTYRQVLTDNAPQDDEAWHSRLRLLQLLGGAHDYDPAAIRARIASTGIDEEDEETGEVDVLLVPETIILDGRERRHEHALRLLVHRLGDYDTAVSYCLRGGASLYSSSVFAVHANIPPTPTPTSPTKKTKKKAQKEQQKEQQKDGTSTPPRRRHSLPPTASEKSQLFRSLLSEFLSISDVSDRVEQTSFLLNKYGHWFEVEDVLEKIPDNWSVDTVGGFLERAMRKLVGERRESEVCKGLAGTENLNGAWERAERLGKEGGVVEVEAGE</sequence>
<evidence type="ECO:0000259" key="6">
    <source>
        <dbReference type="PROSITE" id="PS50219"/>
    </source>
</evidence>
<reference evidence="7" key="1">
    <citation type="submission" date="2022-07" db="EMBL/GenBank/DDBJ databases">
        <title>Draft genome sequence of Zalerion maritima ATCC 34329, a (micro)plastics degrading marine fungus.</title>
        <authorList>
            <person name="Paco A."/>
            <person name="Goncalves M.F.M."/>
            <person name="Rocha-Santos T.A.P."/>
            <person name="Alves A."/>
        </authorList>
    </citation>
    <scope>NUCLEOTIDE SEQUENCE</scope>
    <source>
        <strain evidence="7">ATCC 34329</strain>
    </source>
</reference>
<proteinExistence type="predicted"/>
<dbReference type="PANTHER" id="PTHR12894:SF27">
    <property type="entry name" value="TRANSFORMING GROWTH FACTOR-BETA RECEPTOR-ASSOCIATED PROTEIN 1"/>
    <property type="match status" value="1"/>
</dbReference>
<keyword evidence="2" id="KW-0813">Transport</keyword>
<feature type="domain" description="CNH" evidence="6">
    <location>
        <begin position="72"/>
        <end position="496"/>
    </location>
</feature>
<organism evidence="7 8">
    <name type="scientific">Zalerion maritima</name>
    <dbReference type="NCBI Taxonomy" id="339359"/>
    <lineage>
        <taxon>Eukaryota</taxon>
        <taxon>Fungi</taxon>
        <taxon>Dikarya</taxon>
        <taxon>Ascomycota</taxon>
        <taxon>Pezizomycotina</taxon>
        <taxon>Sordariomycetes</taxon>
        <taxon>Lulworthiomycetidae</taxon>
        <taxon>Lulworthiales</taxon>
        <taxon>Lulworthiaceae</taxon>
        <taxon>Zalerion</taxon>
    </lineage>
</organism>
<evidence type="ECO:0000256" key="5">
    <source>
        <dbReference type="SAM" id="MobiDB-lite"/>
    </source>
</evidence>
<dbReference type="GO" id="GO:0034058">
    <property type="term" value="P:endosomal vesicle fusion"/>
    <property type="evidence" value="ECO:0007669"/>
    <property type="project" value="TreeGrafter"/>
</dbReference>
<gene>
    <name evidence="7" type="ORF">MKZ38_001725</name>
</gene>
<dbReference type="GO" id="GO:0016020">
    <property type="term" value="C:membrane"/>
    <property type="evidence" value="ECO:0007669"/>
    <property type="project" value="TreeGrafter"/>
</dbReference>
<dbReference type="GO" id="GO:0005737">
    <property type="term" value="C:cytoplasm"/>
    <property type="evidence" value="ECO:0007669"/>
    <property type="project" value="UniProtKB-SubCell"/>
</dbReference>
<protein>
    <recommendedName>
        <fullName evidence="6">CNH domain-containing protein</fullName>
    </recommendedName>
</protein>
<evidence type="ECO:0000256" key="4">
    <source>
        <dbReference type="ARBA" id="ARBA00022927"/>
    </source>
</evidence>
<dbReference type="PANTHER" id="PTHR12894">
    <property type="entry name" value="CNH DOMAIN CONTAINING"/>
    <property type="match status" value="1"/>
</dbReference>
<keyword evidence="8" id="KW-1185">Reference proteome</keyword>
<keyword evidence="3" id="KW-0963">Cytoplasm</keyword>
<dbReference type="PROSITE" id="PS50219">
    <property type="entry name" value="CNH"/>
    <property type="match status" value="1"/>
</dbReference>
<dbReference type="InterPro" id="IPR001180">
    <property type="entry name" value="CNH_dom"/>
</dbReference>
<evidence type="ECO:0000256" key="1">
    <source>
        <dbReference type="ARBA" id="ARBA00004496"/>
    </source>
</evidence>
<evidence type="ECO:0000256" key="2">
    <source>
        <dbReference type="ARBA" id="ARBA00022448"/>
    </source>
</evidence>
<feature type="compositionally biased region" description="Polar residues" evidence="5">
    <location>
        <begin position="1"/>
        <end position="15"/>
    </location>
</feature>
<evidence type="ECO:0000313" key="8">
    <source>
        <dbReference type="Proteomes" id="UP001201980"/>
    </source>
</evidence>
<feature type="region of interest" description="Disordered" evidence="5">
    <location>
        <begin position="1143"/>
        <end position="1191"/>
    </location>
</feature>
<feature type="region of interest" description="Disordered" evidence="5">
    <location>
        <begin position="1"/>
        <end position="45"/>
    </location>
</feature>